<dbReference type="Proteomes" id="UP000236654">
    <property type="component" value="Unassembled WGS sequence"/>
</dbReference>
<name>A0A2I0R6B5_9FLAO</name>
<dbReference type="PANTHER" id="PTHR12147">
    <property type="entry name" value="METALLOPEPTIDASE M28 FAMILY MEMBER"/>
    <property type="match status" value="1"/>
</dbReference>
<keyword evidence="4" id="KW-1185">Reference proteome</keyword>
<dbReference type="PANTHER" id="PTHR12147:SF26">
    <property type="entry name" value="PEPTIDASE M28 DOMAIN-CONTAINING PROTEIN"/>
    <property type="match status" value="1"/>
</dbReference>
<dbReference type="InterPro" id="IPR007484">
    <property type="entry name" value="Peptidase_M28"/>
</dbReference>
<evidence type="ECO:0000259" key="2">
    <source>
        <dbReference type="Pfam" id="PF04389"/>
    </source>
</evidence>
<dbReference type="EMBL" id="PJNI01000001">
    <property type="protein sequence ID" value="PKR82109.1"/>
    <property type="molecule type" value="Genomic_DNA"/>
</dbReference>
<dbReference type="OrthoDB" id="9764939at2"/>
<feature type="signal peptide" evidence="1">
    <location>
        <begin position="1"/>
        <end position="17"/>
    </location>
</feature>
<evidence type="ECO:0000313" key="3">
    <source>
        <dbReference type="EMBL" id="PKR82109.1"/>
    </source>
</evidence>
<keyword evidence="1" id="KW-0732">Signal</keyword>
<sequence>MKKHFLFIGILSLAACANINQTSQNKSHDEVKHITTEASIKNHVAYLASDELTGRDTGTEGINKAATYFSNEFKNYGVKPFFANYRDSFKVKSKHAYNVVGFLEGTDEKLKEDIFIIGAHYDHIGFKGAGKSMKDSIANGANDNASGVATVLELAKYFAAHPPKRSVMFVLFSAEEIGLLGSKHLAKRFKEDKQDIYAVFNIEMVGVPLKNVDYSAFLTGYKMSTMADRFNHYSGKNVLGFSPEAAKMELFKRSDNYPFYTELNIPSQTICTFDFTNYEYYHHVKDETQHQDFTHMNYLITDLSFGLSGLLNETESSIKLLE</sequence>
<proteinExistence type="predicted"/>
<dbReference type="Gene3D" id="3.40.630.10">
    <property type="entry name" value="Zn peptidases"/>
    <property type="match status" value="1"/>
</dbReference>
<dbReference type="AlphaFoldDB" id="A0A2I0R6B5"/>
<comment type="caution">
    <text evidence="3">The sequence shown here is derived from an EMBL/GenBank/DDBJ whole genome shotgun (WGS) entry which is preliminary data.</text>
</comment>
<dbReference type="Pfam" id="PF04389">
    <property type="entry name" value="Peptidase_M28"/>
    <property type="match status" value="1"/>
</dbReference>
<dbReference type="PROSITE" id="PS51257">
    <property type="entry name" value="PROKAR_LIPOPROTEIN"/>
    <property type="match status" value="1"/>
</dbReference>
<reference evidence="3 4" key="1">
    <citation type="submission" date="2017-12" db="EMBL/GenBank/DDBJ databases">
        <title>The draft genome sequence of Brumimicrobium saltpan LHR20.</title>
        <authorList>
            <person name="Do Z.-J."/>
            <person name="Luo H.-R."/>
        </authorList>
    </citation>
    <scope>NUCLEOTIDE SEQUENCE [LARGE SCALE GENOMIC DNA]</scope>
    <source>
        <strain evidence="3 4">LHR20</strain>
    </source>
</reference>
<feature type="chain" id="PRO_5014145893" evidence="1">
    <location>
        <begin position="18"/>
        <end position="322"/>
    </location>
</feature>
<organism evidence="3 4">
    <name type="scientific">Brumimicrobium salinarum</name>
    <dbReference type="NCBI Taxonomy" id="2058658"/>
    <lineage>
        <taxon>Bacteria</taxon>
        <taxon>Pseudomonadati</taxon>
        <taxon>Bacteroidota</taxon>
        <taxon>Flavobacteriia</taxon>
        <taxon>Flavobacteriales</taxon>
        <taxon>Crocinitomicaceae</taxon>
        <taxon>Brumimicrobium</taxon>
    </lineage>
</organism>
<evidence type="ECO:0000313" key="4">
    <source>
        <dbReference type="Proteomes" id="UP000236654"/>
    </source>
</evidence>
<gene>
    <name evidence="3" type="ORF">CW751_01875</name>
</gene>
<accession>A0A2I0R6B5</accession>
<feature type="domain" description="Peptidase M28" evidence="2">
    <location>
        <begin position="98"/>
        <end position="294"/>
    </location>
</feature>
<dbReference type="GO" id="GO:0006508">
    <property type="term" value="P:proteolysis"/>
    <property type="evidence" value="ECO:0007669"/>
    <property type="project" value="InterPro"/>
</dbReference>
<dbReference type="RefSeq" id="WP_101333254.1">
    <property type="nucleotide sequence ID" value="NZ_PJNI01000001.1"/>
</dbReference>
<protein>
    <submittedName>
        <fullName evidence="3">Peptidase M28</fullName>
    </submittedName>
</protein>
<dbReference type="SUPFAM" id="SSF53187">
    <property type="entry name" value="Zn-dependent exopeptidases"/>
    <property type="match status" value="1"/>
</dbReference>
<dbReference type="GO" id="GO:0008235">
    <property type="term" value="F:metalloexopeptidase activity"/>
    <property type="evidence" value="ECO:0007669"/>
    <property type="project" value="InterPro"/>
</dbReference>
<dbReference type="InterPro" id="IPR045175">
    <property type="entry name" value="M28_fam"/>
</dbReference>
<evidence type="ECO:0000256" key="1">
    <source>
        <dbReference type="SAM" id="SignalP"/>
    </source>
</evidence>